<evidence type="ECO:0000313" key="2">
    <source>
        <dbReference type="Proteomes" id="UP000291084"/>
    </source>
</evidence>
<dbReference type="Proteomes" id="UP000291084">
    <property type="component" value="Chromosome 6"/>
</dbReference>
<gene>
    <name evidence="1" type="primary">Vigan.06G247500</name>
    <name evidence="1" type="ORF">VIGAN_06247500</name>
</gene>
<accession>A0A0S3SEF0</accession>
<reference evidence="1 2" key="1">
    <citation type="journal article" date="2015" name="Sci. Rep.">
        <title>The power of single molecule real-time sequencing technology in the de novo assembly of a eukaryotic genome.</title>
        <authorList>
            <person name="Sakai H."/>
            <person name="Naito K."/>
            <person name="Ogiso-Tanaka E."/>
            <person name="Takahashi Y."/>
            <person name="Iseki K."/>
            <person name="Muto C."/>
            <person name="Satou K."/>
            <person name="Teruya K."/>
            <person name="Shiroma A."/>
            <person name="Shimoji M."/>
            <person name="Hirano T."/>
            <person name="Itoh T."/>
            <person name="Kaga A."/>
            <person name="Tomooka N."/>
        </authorList>
    </citation>
    <scope>NUCLEOTIDE SEQUENCE [LARGE SCALE GENOMIC DNA]</scope>
    <source>
        <strain evidence="2">cv. Shumari</strain>
    </source>
</reference>
<protein>
    <submittedName>
        <fullName evidence="1">Uncharacterized protein</fullName>
    </submittedName>
</protein>
<keyword evidence="2" id="KW-1185">Reference proteome</keyword>
<sequence>MSQTFWSVKLSFSEASEPHPRAQQLLLYHLFCLVSSFCHQIPVLDPRFLPLCSPYHTHYHHQISDHRAVALQPIYQLLH</sequence>
<dbReference type="AlphaFoldDB" id="A0A0S3SEF0"/>
<proteinExistence type="predicted"/>
<evidence type="ECO:0000313" key="1">
    <source>
        <dbReference type="EMBL" id="BAT91163.1"/>
    </source>
</evidence>
<dbReference type="EMBL" id="AP015039">
    <property type="protein sequence ID" value="BAT91163.1"/>
    <property type="molecule type" value="Genomic_DNA"/>
</dbReference>
<organism evidence="1 2">
    <name type="scientific">Vigna angularis var. angularis</name>
    <dbReference type="NCBI Taxonomy" id="157739"/>
    <lineage>
        <taxon>Eukaryota</taxon>
        <taxon>Viridiplantae</taxon>
        <taxon>Streptophyta</taxon>
        <taxon>Embryophyta</taxon>
        <taxon>Tracheophyta</taxon>
        <taxon>Spermatophyta</taxon>
        <taxon>Magnoliopsida</taxon>
        <taxon>eudicotyledons</taxon>
        <taxon>Gunneridae</taxon>
        <taxon>Pentapetalae</taxon>
        <taxon>rosids</taxon>
        <taxon>fabids</taxon>
        <taxon>Fabales</taxon>
        <taxon>Fabaceae</taxon>
        <taxon>Papilionoideae</taxon>
        <taxon>50 kb inversion clade</taxon>
        <taxon>NPAAA clade</taxon>
        <taxon>indigoferoid/millettioid clade</taxon>
        <taxon>Phaseoleae</taxon>
        <taxon>Vigna</taxon>
    </lineage>
</organism>
<name>A0A0S3SEF0_PHAAN</name>